<protein>
    <submittedName>
        <fullName evidence="1">Uncharacterized protein</fullName>
    </submittedName>
</protein>
<dbReference type="KEGG" id="gbe:GbCGDNIH1_8039"/>
<organism evidence="1 2">
    <name type="scientific">Granulibacter bethesdensis (strain ATCC BAA-1260 / CGDNIH1)</name>
    <dbReference type="NCBI Taxonomy" id="391165"/>
    <lineage>
        <taxon>Bacteria</taxon>
        <taxon>Pseudomonadati</taxon>
        <taxon>Pseudomonadota</taxon>
        <taxon>Alphaproteobacteria</taxon>
        <taxon>Acetobacterales</taxon>
        <taxon>Acetobacteraceae</taxon>
        <taxon>Granulibacter</taxon>
    </lineage>
</organism>
<reference evidence="1 2" key="1">
    <citation type="journal article" date="2007" name="J. Bacteriol.">
        <title>Genome sequence analysis of the emerging human pathogenic acetic acid bacterium Granulibacter bethesdensis.</title>
        <authorList>
            <person name="Greenberg D.E."/>
            <person name="Porcella S.F."/>
            <person name="Zelazny A.M."/>
            <person name="Virtaneva K."/>
            <person name="Sturdevant D.E."/>
            <person name="Kupko J.J.III."/>
            <person name="Barbian K.D."/>
            <person name="Babar A."/>
            <person name="Dorward D.W."/>
            <person name="Holland S.M."/>
        </authorList>
    </citation>
    <scope>NUCLEOTIDE SEQUENCE [LARGE SCALE GENOMIC DNA]</scope>
    <source>
        <strain evidence="2">ATCC BAA-1260 / CGDNIH1</strain>
    </source>
</reference>
<accession>A0A286M396</accession>
<proteinExistence type="predicted"/>
<keyword evidence="2" id="KW-1185">Reference proteome</keyword>
<evidence type="ECO:0000313" key="1">
    <source>
        <dbReference type="EMBL" id="ASV62495.1"/>
    </source>
</evidence>
<gene>
    <name evidence="1" type="ordered locus">GbCGDNIH1_8039</name>
</gene>
<dbReference type="EMBL" id="CP000394">
    <property type="protein sequence ID" value="ASV62495.1"/>
    <property type="molecule type" value="Genomic_DNA"/>
</dbReference>
<sequence>MKTSILMRCPTPIRAAALMLSGLVLAALIMIASANHAHDAACGVTTAAVACTL</sequence>
<dbReference type="OrthoDB" id="9918129at2"/>
<dbReference type="AlphaFoldDB" id="A0A286M396"/>
<name>A0A286M396_GRABC</name>
<evidence type="ECO:0000313" key="2">
    <source>
        <dbReference type="Proteomes" id="UP000001963"/>
    </source>
</evidence>
<dbReference type="Proteomes" id="UP000001963">
    <property type="component" value="Chromosome"/>
</dbReference>
<dbReference type="RefSeq" id="WP_157692036.1">
    <property type="nucleotide sequence ID" value="NC_008343.2"/>
</dbReference>